<evidence type="ECO:0000256" key="1">
    <source>
        <dbReference type="ARBA" id="ARBA00004651"/>
    </source>
</evidence>
<keyword evidence="4 6" id="KW-1133">Transmembrane helix</keyword>
<feature type="transmembrane region" description="Helical" evidence="6">
    <location>
        <begin position="508"/>
        <end position="529"/>
    </location>
</feature>
<dbReference type="EMBL" id="DRMN01000222">
    <property type="protein sequence ID" value="HFB54935.1"/>
    <property type="molecule type" value="Genomic_DNA"/>
</dbReference>
<reference evidence="8" key="1">
    <citation type="journal article" date="2020" name="mSystems">
        <title>Genome- and Community-Level Interaction Insights into Carbon Utilization and Element Cycling Functions of Hydrothermarchaeota in Hydrothermal Sediment.</title>
        <authorList>
            <person name="Zhou Z."/>
            <person name="Liu Y."/>
            <person name="Xu W."/>
            <person name="Pan J."/>
            <person name="Luo Z.H."/>
            <person name="Li M."/>
        </authorList>
    </citation>
    <scope>NUCLEOTIDE SEQUENCE [LARGE SCALE GENOMIC DNA]</scope>
    <source>
        <strain evidence="8">HyVt-489</strain>
    </source>
</reference>
<evidence type="ECO:0000256" key="5">
    <source>
        <dbReference type="ARBA" id="ARBA00023136"/>
    </source>
</evidence>
<feature type="transmembrane region" description="Helical" evidence="6">
    <location>
        <begin position="7"/>
        <end position="29"/>
    </location>
</feature>
<feature type="transmembrane region" description="Helical" evidence="6">
    <location>
        <begin position="460"/>
        <end position="488"/>
    </location>
</feature>
<organism evidence="8">
    <name type="scientific">Hellea balneolensis</name>
    <dbReference type="NCBI Taxonomy" id="287478"/>
    <lineage>
        <taxon>Bacteria</taxon>
        <taxon>Pseudomonadati</taxon>
        <taxon>Pseudomonadota</taxon>
        <taxon>Alphaproteobacteria</taxon>
        <taxon>Maricaulales</taxon>
        <taxon>Robiginitomaculaceae</taxon>
        <taxon>Hellea</taxon>
    </lineage>
</organism>
<keyword evidence="5 6" id="KW-0472">Membrane</keyword>
<evidence type="ECO:0000313" key="8">
    <source>
        <dbReference type="EMBL" id="HFB54935.1"/>
    </source>
</evidence>
<dbReference type="PANTHER" id="PTHR30287">
    <property type="entry name" value="MEMBRANE COMPONENT OF PREDICTED ABC SUPERFAMILY METABOLITE UPTAKE TRANSPORTER"/>
    <property type="match status" value="1"/>
</dbReference>
<feature type="transmembrane region" description="Helical" evidence="6">
    <location>
        <begin position="98"/>
        <end position="117"/>
    </location>
</feature>
<keyword evidence="3 6" id="KW-0812">Transmembrane</keyword>
<evidence type="ECO:0000259" key="7">
    <source>
        <dbReference type="Pfam" id="PF02687"/>
    </source>
</evidence>
<protein>
    <submittedName>
        <fullName evidence="8">FtsX-like permease family protein</fullName>
    </submittedName>
</protein>
<gene>
    <name evidence="8" type="ORF">ENJ46_03340</name>
</gene>
<name>A0A7C3GD86_9PROT</name>
<evidence type="ECO:0000256" key="2">
    <source>
        <dbReference type="ARBA" id="ARBA00022475"/>
    </source>
</evidence>
<dbReference type="InterPro" id="IPR038766">
    <property type="entry name" value="Membrane_comp_ABC_pdt"/>
</dbReference>
<evidence type="ECO:0000256" key="3">
    <source>
        <dbReference type="ARBA" id="ARBA00022692"/>
    </source>
</evidence>
<feature type="non-terminal residue" evidence="8">
    <location>
        <position position="1"/>
    </location>
</feature>
<feature type="transmembrane region" description="Helical" evidence="6">
    <location>
        <begin position="123"/>
        <end position="142"/>
    </location>
</feature>
<comment type="caution">
    <text evidence="8">The sequence shown here is derived from an EMBL/GenBank/DDBJ whole genome shotgun (WGS) entry which is preliminary data.</text>
</comment>
<keyword evidence="2" id="KW-1003">Cell membrane</keyword>
<feature type="transmembrane region" description="Helical" evidence="6">
    <location>
        <begin position="415"/>
        <end position="439"/>
    </location>
</feature>
<feature type="transmembrane region" description="Helical" evidence="6">
    <location>
        <begin position="49"/>
        <end position="69"/>
    </location>
</feature>
<dbReference type="AlphaFoldDB" id="A0A7C3GD86"/>
<evidence type="ECO:0000256" key="6">
    <source>
        <dbReference type="SAM" id="Phobius"/>
    </source>
</evidence>
<accession>A0A7C3GD86</accession>
<dbReference type="PANTHER" id="PTHR30287:SF1">
    <property type="entry name" value="INNER MEMBRANE PROTEIN"/>
    <property type="match status" value="1"/>
</dbReference>
<feature type="domain" description="ABC3 transporter permease C-terminal" evidence="7">
    <location>
        <begin position="419"/>
        <end position="530"/>
    </location>
</feature>
<evidence type="ECO:0000256" key="4">
    <source>
        <dbReference type="ARBA" id="ARBA00022989"/>
    </source>
</evidence>
<dbReference type="Proteomes" id="UP000886042">
    <property type="component" value="Unassembled WGS sequence"/>
</dbReference>
<dbReference type="Pfam" id="PF02687">
    <property type="entry name" value="FtsX"/>
    <property type="match status" value="1"/>
</dbReference>
<comment type="subcellular location">
    <subcellularLocation>
        <location evidence="1">Cell membrane</location>
        <topology evidence="1">Multi-pass membrane protein</topology>
    </subcellularLocation>
</comment>
<dbReference type="InterPro" id="IPR003838">
    <property type="entry name" value="ABC3_permease_C"/>
</dbReference>
<proteinExistence type="predicted"/>
<dbReference type="GO" id="GO:0005886">
    <property type="term" value="C:plasma membrane"/>
    <property type="evidence" value="ECO:0007669"/>
    <property type="project" value="UniProtKB-SubCell"/>
</dbReference>
<feature type="transmembrane region" description="Helical" evidence="6">
    <location>
        <begin position="163"/>
        <end position="189"/>
    </location>
</feature>
<sequence>RIYVLQLGFLAIVGSLIGMMLGALAPFLLNAIAQGRIPLPQAMGIYPLPLIKALVLGLLAATVFALPAIGRARATPPAALFRTLSDDVIYKTPWVERLWALGAGIALIVVSVVFSKYKMMTVLLLGGAIVCWGLFHVVAWLIKRGASAMAKKAKGFRRLALSNIGGAGSLASTIVPALGLGLALLTLVASVQSNLLRQIRETAPANAPSMVLSQIPNDKVVEFDQIMQQGGVDISDPQRFRRAPFILARLTEIKDKPLVEEDVAQSERWVVNQEINLTFLADQPPEVKITDGTWWDKDYTGDLLVSVELDVAKALKIGVGDNLGFRVFGRDVKAKIASLRIVEWGTFGIGSNTAFIFSPGVLEAAKPYHVAIAKSEPDQEQKITSLLGKTLPEVVVLRTRPLLQAASKIFADISLAVNAAAGVVSIAGLLVLFGAFAALSQQRQNEAALLKTFGAKSGDILRLYASEFLIAGGIGALIGTLIGIGAAYPIVVNVFEAKWSFPWKPALSIMSVALIVSAIGGASVGIATLSKPVMRVLRAV</sequence>